<reference evidence="3" key="1">
    <citation type="submission" date="2016-11" db="UniProtKB">
        <authorList>
            <consortium name="WormBaseParasite"/>
        </authorList>
    </citation>
    <scope>IDENTIFICATION</scope>
</reference>
<accession>A0A1I8I7I3</accession>
<sequence>MQQKSESEPAETKKDQMEKRINPSKHRYPHCVVWTPLPCISWLIPLIGHLGICTSAGVVRDFAGPYEVSEDQMAFGWPYKYWQLDIDSVGRDVYDRAVYDASEVYKGRMHNLFCDNCHSHVAMALNKMEYSGCKTWNMVRIFLLFTLHCRYVSWPRLVLTWLPFIIVVGLIVGLSVMVNHLGGQQ</sequence>
<dbReference type="Proteomes" id="UP000095280">
    <property type="component" value="Unplaced"/>
</dbReference>
<keyword evidence="2" id="KW-1185">Reference proteome</keyword>
<protein>
    <submittedName>
        <fullName evidence="3">Transmembrane protein 222</fullName>
    </submittedName>
</protein>
<dbReference type="AlphaFoldDB" id="A0A1I8I7I3"/>
<dbReference type="InterPro" id="IPR008496">
    <property type="entry name" value="TMEM222/RTE1"/>
</dbReference>
<evidence type="ECO:0000313" key="2">
    <source>
        <dbReference type="Proteomes" id="UP000095280"/>
    </source>
</evidence>
<keyword evidence="1" id="KW-1133">Transmembrane helix</keyword>
<keyword evidence="1" id="KW-0812">Transmembrane</keyword>
<feature type="transmembrane region" description="Helical" evidence="1">
    <location>
        <begin position="160"/>
        <end position="181"/>
    </location>
</feature>
<dbReference type="WBParaSite" id="maker-uti_cns_0010511-snap-gene-0.7-mRNA-1">
    <property type="protein sequence ID" value="maker-uti_cns_0010511-snap-gene-0.7-mRNA-1"/>
    <property type="gene ID" value="maker-uti_cns_0010511-snap-gene-0.7"/>
</dbReference>
<evidence type="ECO:0000256" key="1">
    <source>
        <dbReference type="SAM" id="Phobius"/>
    </source>
</evidence>
<dbReference type="Pfam" id="PF05608">
    <property type="entry name" value="RTE1"/>
    <property type="match status" value="2"/>
</dbReference>
<dbReference type="PANTHER" id="PTHR20921">
    <property type="entry name" value="TRANSMEMBRANE PROTEIN 222"/>
    <property type="match status" value="1"/>
</dbReference>
<name>A0A1I8I7I3_9PLAT</name>
<organism evidence="2 3">
    <name type="scientific">Macrostomum lignano</name>
    <dbReference type="NCBI Taxonomy" id="282301"/>
    <lineage>
        <taxon>Eukaryota</taxon>
        <taxon>Metazoa</taxon>
        <taxon>Spiralia</taxon>
        <taxon>Lophotrochozoa</taxon>
        <taxon>Platyhelminthes</taxon>
        <taxon>Rhabditophora</taxon>
        <taxon>Macrostomorpha</taxon>
        <taxon>Macrostomida</taxon>
        <taxon>Macrostomidae</taxon>
        <taxon>Macrostomum</taxon>
    </lineage>
</organism>
<dbReference type="PANTHER" id="PTHR20921:SF0">
    <property type="entry name" value="TRANSMEMBRANE PROTEIN 222"/>
    <property type="match status" value="1"/>
</dbReference>
<proteinExistence type="predicted"/>
<evidence type="ECO:0000313" key="3">
    <source>
        <dbReference type="WBParaSite" id="maker-uti_cns_0010511-snap-gene-0.7-mRNA-1"/>
    </source>
</evidence>
<keyword evidence="1" id="KW-0472">Membrane</keyword>